<proteinExistence type="predicted"/>
<feature type="compositionally biased region" description="Polar residues" evidence="1">
    <location>
        <begin position="462"/>
        <end position="472"/>
    </location>
</feature>
<evidence type="ECO:0000259" key="2">
    <source>
        <dbReference type="Pfam" id="PF13391"/>
    </source>
</evidence>
<dbReference type="InterPro" id="IPR003615">
    <property type="entry name" value="HNH_nuc"/>
</dbReference>
<feature type="region of interest" description="Disordered" evidence="1">
    <location>
        <begin position="211"/>
        <end position="265"/>
    </location>
</feature>
<keyword evidence="4" id="KW-1185">Reference proteome</keyword>
<accession>A0A428RSF3</accession>
<evidence type="ECO:0000313" key="3">
    <source>
        <dbReference type="EMBL" id="RSL80429.1"/>
    </source>
</evidence>
<feature type="region of interest" description="Disordered" evidence="1">
    <location>
        <begin position="441"/>
        <end position="563"/>
    </location>
</feature>
<organism evidence="3 4">
    <name type="scientific">Fusarium ambrosium</name>
    <dbReference type="NCBI Taxonomy" id="131363"/>
    <lineage>
        <taxon>Eukaryota</taxon>
        <taxon>Fungi</taxon>
        <taxon>Dikarya</taxon>
        <taxon>Ascomycota</taxon>
        <taxon>Pezizomycotina</taxon>
        <taxon>Sordariomycetes</taxon>
        <taxon>Hypocreomycetidae</taxon>
        <taxon>Hypocreales</taxon>
        <taxon>Nectriaceae</taxon>
        <taxon>Fusarium</taxon>
        <taxon>Fusarium solani species complex</taxon>
    </lineage>
</organism>
<dbReference type="Pfam" id="PF13391">
    <property type="entry name" value="HNH_2"/>
    <property type="match status" value="1"/>
</dbReference>
<reference evidence="3 4" key="1">
    <citation type="submission" date="2017-06" db="EMBL/GenBank/DDBJ databases">
        <title>Cmopartive genomic analysis of Ambrosia Fusariam Clade fungi.</title>
        <authorList>
            <person name="Stajich J.E."/>
            <person name="Carrillo J."/>
            <person name="Kijimoto T."/>
            <person name="Eskalen A."/>
            <person name="O'Donnell K."/>
            <person name="Kasson M."/>
        </authorList>
    </citation>
    <scope>NUCLEOTIDE SEQUENCE [LARGE SCALE GENOMIC DNA]</scope>
    <source>
        <strain evidence="3 4">NRRL 20438</strain>
    </source>
</reference>
<protein>
    <recommendedName>
        <fullName evidence="2">HNH nuclease domain-containing protein</fullName>
    </recommendedName>
</protein>
<dbReference type="Proteomes" id="UP000288429">
    <property type="component" value="Unassembled WGS sequence"/>
</dbReference>
<dbReference type="EMBL" id="NIZV01000825">
    <property type="protein sequence ID" value="RSL80429.1"/>
    <property type="molecule type" value="Genomic_DNA"/>
</dbReference>
<dbReference type="AlphaFoldDB" id="A0A428RSF3"/>
<sequence>MLYPNALASSPVCMACLFTRLHGLPLPTSASCLEVGTKHLPAFIFHIIHINYSTSSIILRAAMVITRAQRATGWNISLLCGSDRQRFAGLFHLPSPDGNTLTYRDIADELALCFQEPAATQGPGPRKGWHSIAFLPVGTVSRSLRPTSEEDTSASAHALICDLDQPVASPPLGPDNCVIGLHVVRHAGCTLDGAKPLGAHLDEGCAQHIPRPLARQDPRYLPPNKPSKDPRFTGLPYRKSKRALPSLQTPSKNIASDVASPASDLQGTADVDVTNLVTPPDTNMDIEGAKQVMVNFRPSCLTKGSVCVVTKKGQAWYPGSGLGPAIQACHVVSQQHYHTYPVGDDLARKPMDSPERLEAAWHRTWSAANGLLMSSHLHELFNDRLFSIHPDTLRVRAFVPYDLILEHHGLEAHLPPNIDRAALRHHYEMCCIENMMAVSPGPKDPPPSLPATPVSRIGPASSLGSGSCTPTAPASRDNSRKRPFRHGSHGDQSKNPRPQDSRPCDVDQLMHQPRQPRMVKREAPISGDDEAPDTKRRRPNGEDEELEYGDCDSESGFQNPDPNWEGCITPWNHESFLSSVDYILAGFR</sequence>
<evidence type="ECO:0000313" key="4">
    <source>
        <dbReference type="Proteomes" id="UP000288429"/>
    </source>
</evidence>
<feature type="domain" description="HNH nuclease" evidence="2">
    <location>
        <begin position="307"/>
        <end position="389"/>
    </location>
</feature>
<feature type="compositionally biased region" description="Basic and acidic residues" evidence="1">
    <location>
        <begin position="488"/>
        <end position="505"/>
    </location>
</feature>
<feature type="compositionally biased region" description="Acidic residues" evidence="1">
    <location>
        <begin position="542"/>
        <end position="553"/>
    </location>
</feature>
<comment type="caution">
    <text evidence="3">The sequence shown here is derived from an EMBL/GenBank/DDBJ whole genome shotgun (WGS) entry which is preliminary data.</text>
</comment>
<name>A0A428RSF3_9HYPO</name>
<gene>
    <name evidence="3" type="ORF">CDV31_017126</name>
</gene>
<evidence type="ECO:0000256" key="1">
    <source>
        <dbReference type="SAM" id="MobiDB-lite"/>
    </source>
</evidence>